<feature type="signal peptide" evidence="2">
    <location>
        <begin position="1"/>
        <end position="21"/>
    </location>
</feature>
<dbReference type="InterPro" id="IPR025067">
    <property type="entry name" value="DUF4079"/>
</dbReference>
<proteinExistence type="predicted"/>
<organism evidence="3">
    <name type="scientific">Grammatophora oceanica</name>
    <dbReference type="NCBI Taxonomy" id="210454"/>
    <lineage>
        <taxon>Eukaryota</taxon>
        <taxon>Sar</taxon>
        <taxon>Stramenopiles</taxon>
        <taxon>Ochrophyta</taxon>
        <taxon>Bacillariophyta</taxon>
        <taxon>Fragilariophyceae</taxon>
        <taxon>Fragilariophycidae</taxon>
        <taxon>Rhabdonematales</taxon>
        <taxon>Grammatophoraceae</taxon>
        <taxon>Grammatophora</taxon>
    </lineage>
</organism>
<feature type="transmembrane region" description="Helical" evidence="1">
    <location>
        <begin position="237"/>
        <end position="256"/>
    </location>
</feature>
<gene>
    <name evidence="3" type="ORF">GOCE00092_LOCUS20186</name>
</gene>
<dbReference type="PANTHER" id="PTHR34679">
    <property type="match status" value="1"/>
</dbReference>
<keyword evidence="2" id="KW-0732">Signal</keyword>
<dbReference type="EMBL" id="HBGK01038831">
    <property type="protein sequence ID" value="CAD9297905.1"/>
    <property type="molecule type" value="Transcribed_RNA"/>
</dbReference>
<feature type="transmembrane region" description="Helical" evidence="1">
    <location>
        <begin position="268"/>
        <end position="290"/>
    </location>
</feature>
<keyword evidence="1" id="KW-0472">Membrane</keyword>
<evidence type="ECO:0000256" key="1">
    <source>
        <dbReference type="SAM" id="Phobius"/>
    </source>
</evidence>
<reference evidence="3" key="1">
    <citation type="submission" date="2021-01" db="EMBL/GenBank/DDBJ databases">
        <authorList>
            <person name="Corre E."/>
            <person name="Pelletier E."/>
            <person name="Niang G."/>
            <person name="Scheremetjew M."/>
            <person name="Finn R."/>
            <person name="Kale V."/>
            <person name="Holt S."/>
            <person name="Cochrane G."/>
            <person name="Meng A."/>
            <person name="Brown T."/>
            <person name="Cohen L."/>
        </authorList>
    </citation>
    <scope>NUCLEOTIDE SEQUENCE</scope>
    <source>
        <strain evidence="3">CCMP 410</strain>
    </source>
</reference>
<accession>A0A7S1YEF5</accession>
<evidence type="ECO:0000313" key="3">
    <source>
        <dbReference type="EMBL" id="CAD9297905.1"/>
    </source>
</evidence>
<name>A0A7S1YEF5_9STRA</name>
<protein>
    <recommendedName>
        <fullName evidence="4">DUF4079 domain-containing protein</fullName>
    </recommendedName>
</protein>
<evidence type="ECO:0000256" key="2">
    <source>
        <dbReference type="SAM" id="SignalP"/>
    </source>
</evidence>
<keyword evidence="1" id="KW-0812">Transmembrane</keyword>
<evidence type="ECO:0008006" key="4">
    <source>
        <dbReference type="Google" id="ProtNLM"/>
    </source>
</evidence>
<feature type="transmembrane region" description="Helical" evidence="1">
    <location>
        <begin position="102"/>
        <end position="123"/>
    </location>
</feature>
<keyword evidence="1" id="KW-1133">Transmembrane helix</keyword>
<dbReference type="Pfam" id="PF13301">
    <property type="entry name" value="DUF4079"/>
    <property type="match status" value="1"/>
</dbReference>
<feature type="chain" id="PRO_5030941761" description="DUF4079 domain-containing protein" evidence="2">
    <location>
        <begin position="22"/>
        <end position="299"/>
    </location>
</feature>
<dbReference type="AlphaFoldDB" id="A0A7S1YEF5"/>
<sequence length="299" mass="31293">MKSFLCFASVLLTGVATRTDAFAPSASFGRISTTVITNHQQAPPLQAQPDQKETEVFSKDNTDVAAPVKSALSTAAVWAATAQIASAAGPDWGIFEGRTGSLLHPLMMGSLLLFSLQTGFLGLQWRRQRTMGDEINALKKSLPDLGGASSVSAAIEAAKGAESVDSALVSKLEAGLETEKTIKDLGAERKELAKAGPRDKHFSQGSLLALLGTAFAIEGPLNTYARAGKLFPGPHLYAGAGLVVAWALAAACVPSMQKGSDTARTVHIGANVIGIALFVWQVTSGIPILLKVVELTKWP</sequence>
<dbReference type="PANTHER" id="PTHR34679:SF2">
    <property type="entry name" value="OS02G0122500 PROTEIN"/>
    <property type="match status" value="1"/>
</dbReference>
<feature type="transmembrane region" description="Helical" evidence="1">
    <location>
        <begin position="207"/>
        <end position="225"/>
    </location>
</feature>